<dbReference type="AlphaFoldDB" id="A0A285JME2"/>
<gene>
    <name evidence="1" type="ORF">SAMN05421748_122172</name>
</gene>
<name>A0A285JME2_9ACTN</name>
<reference evidence="1 2" key="1">
    <citation type="submission" date="2017-09" db="EMBL/GenBank/DDBJ databases">
        <authorList>
            <person name="Ehlers B."/>
            <person name="Leendertz F.H."/>
        </authorList>
    </citation>
    <scope>NUCLEOTIDE SEQUENCE [LARGE SCALE GENOMIC DNA]</scope>
    <source>
        <strain evidence="1 2">CGMCC 4.6857</strain>
    </source>
</reference>
<organism evidence="1 2">
    <name type="scientific">Paractinoplanes atraurantiacus</name>
    <dbReference type="NCBI Taxonomy" id="1036182"/>
    <lineage>
        <taxon>Bacteria</taxon>
        <taxon>Bacillati</taxon>
        <taxon>Actinomycetota</taxon>
        <taxon>Actinomycetes</taxon>
        <taxon>Micromonosporales</taxon>
        <taxon>Micromonosporaceae</taxon>
        <taxon>Paractinoplanes</taxon>
    </lineage>
</organism>
<evidence type="ECO:0000313" key="1">
    <source>
        <dbReference type="EMBL" id="SNY61454.1"/>
    </source>
</evidence>
<dbReference type="Proteomes" id="UP000219612">
    <property type="component" value="Unassembled WGS sequence"/>
</dbReference>
<sequence>MKMETIKVCIDPVDGGRTHTEETHLRRSLRLLVGGGALATALLGTAVPAQAFAAPIVLSAGHVDVVDVAYEDGVLELGLHDESVEPDVERDPDDVVLLVKRAARTTVPDNPSFSFLGGAGARVWVLPEIQNEELLWPGLSAEEIEDGVFTGDAVTAKVEKVTGPGRLAVWTEDAVGTPHVLVNSGDGLPDALSLAAGAHQHASWGFQKAGVYLIKVRATATLAATGDTVTSEPAVYKVVVQP</sequence>
<keyword evidence="2" id="KW-1185">Reference proteome</keyword>
<dbReference type="InterPro" id="IPR022435">
    <property type="entry name" value="Surface-anchored_actinobac"/>
</dbReference>
<dbReference type="NCBIfam" id="NF038134">
    <property type="entry name" value="choice_anch_M"/>
    <property type="match status" value="1"/>
</dbReference>
<dbReference type="EMBL" id="OBDY01000022">
    <property type="protein sequence ID" value="SNY61454.1"/>
    <property type="molecule type" value="Genomic_DNA"/>
</dbReference>
<dbReference type="NCBIfam" id="TIGR03769">
    <property type="entry name" value="P_ac_wall_RPT"/>
    <property type="match status" value="1"/>
</dbReference>
<protein>
    <submittedName>
        <fullName evidence="1">Surface-anchored protein</fullName>
    </submittedName>
</protein>
<evidence type="ECO:0000313" key="2">
    <source>
        <dbReference type="Proteomes" id="UP000219612"/>
    </source>
</evidence>
<accession>A0A285JME2</accession>
<proteinExistence type="predicted"/>